<dbReference type="PANTHER" id="PTHR12144">
    <property type="entry name" value="NEGATIVE ELONGATION FACTOR D"/>
    <property type="match status" value="1"/>
</dbReference>
<dbReference type="GO" id="GO:0034244">
    <property type="term" value="P:negative regulation of transcription elongation by RNA polymerase II"/>
    <property type="evidence" value="ECO:0007669"/>
    <property type="project" value="TreeGrafter"/>
</dbReference>
<dbReference type="Proteomes" id="UP000274822">
    <property type="component" value="Unassembled WGS sequence"/>
</dbReference>
<comment type="similarity">
    <text evidence="2">Belongs to the NELF-D family.</text>
</comment>
<reference evidence="8 9" key="1">
    <citation type="journal article" date="2018" name="New Phytol.">
        <title>Phylogenomics of Endogonaceae and evolution of mycorrhizas within Mucoromycota.</title>
        <authorList>
            <person name="Chang Y."/>
            <person name="Desiro A."/>
            <person name="Na H."/>
            <person name="Sandor L."/>
            <person name="Lipzen A."/>
            <person name="Clum A."/>
            <person name="Barry K."/>
            <person name="Grigoriev I.V."/>
            <person name="Martin F.M."/>
            <person name="Stajich J.E."/>
            <person name="Smith M.E."/>
            <person name="Bonito G."/>
            <person name="Spatafora J.W."/>
        </authorList>
    </citation>
    <scope>NUCLEOTIDE SEQUENCE [LARGE SCALE GENOMIC DNA]</scope>
    <source>
        <strain evidence="8 9">AD002</strain>
    </source>
</reference>
<keyword evidence="6" id="KW-0539">Nucleus</keyword>
<evidence type="ECO:0000256" key="2">
    <source>
        <dbReference type="ARBA" id="ARBA00005726"/>
    </source>
</evidence>
<evidence type="ECO:0000256" key="4">
    <source>
        <dbReference type="ARBA" id="ARBA00023015"/>
    </source>
</evidence>
<evidence type="ECO:0000256" key="3">
    <source>
        <dbReference type="ARBA" id="ARBA00022491"/>
    </source>
</evidence>
<feature type="region of interest" description="Disordered" evidence="7">
    <location>
        <begin position="599"/>
        <end position="620"/>
    </location>
</feature>
<evidence type="ECO:0000256" key="5">
    <source>
        <dbReference type="ARBA" id="ARBA00023163"/>
    </source>
</evidence>
<dbReference type="InterPro" id="IPR006942">
    <property type="entry name" value="TH1"/>
</dbReference>
<dbReference type="Pfam" id="PF04858">
    <property type="entry name" value="TH1"/>
    <property type="match status" value="1"/>
</dbReference>
<keyword evidence="5" id="KW-0804">Transcription</keyword>
<dbReference type="EMBL" id="RBNJ01002017">
    <property type="protein sequence ID" value="RUS32497.1"/>
    <property type="molecule type" value="Genomic_DNA"/>
</dbReference>
<name>A0A433QRX1_9FUNG</name>
<evidence type="ECO:0000256" key="1">
    <source>
        <dbReference type="ARBA" id="ARBA00004123"/>
    </source>
</evidence>
<dbReference type="PANTHER" id="PTHR12144:SF0">
    <property type="entry name" value="NEGATIVE ELONGATION FACTOR C_D"/>
    <property type="match status" value="1"/>
</dbReference>
<dbReference type="GO" id="GO:0032021">
    <property type="term" value="C:NELF complex"/>
    <property type="evidence" value="ECO:0007669"/>
    <property type="project" value="TreeGrafter"/>
</dbReference>
<keyword evidence="3" id="KW-0678">Repressor</keyword>
<comment type="caution">
    <text evidence="8">The sequence shown here is derived from an EMBL/GenBank/DDBJ whole genome shotgun (WGS) entry which is preliminary data.</text>
</comment>
<evidence type="ECO:0000256" key="6">
    <source>
        <dbReference type="ARBA" id="ARBA00023242"/>
    </source>
</evidence>
<evidence type="ECO:0000313" key="9">
    <source>
        <dbReference type="Proteomes" id="UP000274822"/>
    </source>
</evidence>
<sequence length="654" mass="73961">MFLNTAHVEGVAYWERDLQNILVVAWDDVTGTKQNKLYIWFATRCPCSLDSQLSVTNDSIMEPTVHSTLGEFLKVGGSAIEVITSLSESYAGLAPMCDLVSTWGKELDMDGEAVMRGILRELLMEKFDPQSVDEEFMSGQTSPDWLDQMIEDPFWRQVIYELSEKYQQCLLLNFAIQKISDAGHQGEIAKIAAAAVYINVFNGVLKDSLEHIREEDDVDVEESIPDFVRTCCANQQTYLYTQVMLKRLSDEPGGLSFRHVSKELEKGAMTRHHQPPLVSQLRMTIAQAPPNIAEAVNATLSSKNPTPGDVMTLYKAYTVSQPPLVQHLRDPELFEILMRAMIIPPKSGQPQKSEIKERLVYLVAYAASVKNEKPGSVDKSELTATQNTLKALDEILSKKTTGADLNPNLKEILKMIETPVASLALLIWLQYILMETSFYETYFRTNEALVPHMLLDEIAYLHPLQRHWVFDVLRNILEKTVLNLSPEILMALRRTLVDRMMYLVQLGHVLPVLRYFQRIGLRLDESLVVHGVKKVGYFGVGRLGYLGHHSRRRQVLDMADQPYSTDFIILLVDIIEPVSETLKVASDVKPAVHNKLRGLGCGKRQSRPKNKGVTSYHSPPTLFTPLETRYPQNYTIIMDQPGDFEVLTSPPPLQ</sequence>
<accession>A0A433QRX1</accession>
<keyword evidence="4" id="KW-0805">Transcription regulation</keyword>
<dbReference type="GO" id="GO:0003723">
    <property type="term" value="F:RNA binding"/>
    <property type="evidence" value="ECO:0007669"/>
    <property type="project" value="TreeGrafter"/>
</dbReference>
<comment type="subcellular location">
    <subcellularLocation>
        <location evidence="1">Nucleus</location>
    </subcellularLocation>
</comment>
<organism evidence="8 9">
    <name type="scientific">Jimgerdemannia flammicorona</name>
    <dbReference type="NCBI Taxonomy" id="994334"/>
    <lineage>
        <taxon>Eukaryota</taxon>
        <taxon>Fungi</taxon>
        <taxon>Fungi incertae sedis</taxon>
        <taxon>Mucoromycota</taxon>
        <taxon>Mucoromycotina</taxon>
        <taxon>Endogonomycetes</taxon>
        <taxon>Endogonales</taxon>
        <taxon>Endogonaceae</taxon>
        <taxon>Jimgerdemannia</taxon>
    </lineage>
</organism>
<protein>
    <submittedName>
        <fullName evidence="8">TH1 protein</fullName>
    </submittedName>
</protein>
<evidence type="ECO:0000256" key="7">
    <source>
        <dbReference type="SAM" id="MobiDB-lite"/>
    </source>
</evidence>
<keyword evidence="9" id="KW-1185">Reference proteome</keyword>
<evidence type="ECO:0000313" key="8">
    <source>
        <dbReference type="EMBL" id="RUS32497.1"/>
    </source>
</evidence>
<gene>
    <name evidence="8" type="ORF">BC938DRAFT_475252</name>
</gene>
<proteinExistence type="inferred from homology"/>
<dbReference type="AlphaFoldDB" id="A0A433QRX1"/>